<reference evidence="1 2" key="1">
    <citation type="submission" date="2019-09" db="EMBL/GenBank/DDBJ databases">
        <title>Complete genome sequence of Sporolactobacillus terrae 70-3.</title>
        <authorList>
            <person name="Tanaka N."/>
            <person name="Shiwa Y."/>
            <person name="Fujita N."/>
            <person name="Tanasupawat S."/>
        </authorList>
    </citation>
    <scope>NUCLEOTIDE SEQUENCE [LARGE SCALE GENOMIC DNA]</scope>
    <source>
        <strain evidence="1 2">70-3</strain>
    </source>
</reference>
<dbReference type="Pfam" id="PF14103">
    <property type="entry name" value="DUF4276"/>
    <property type="match status" value="1"/>
</dbReference>
<gene>
    <name evidence="1" type="ORF">St703_06000</name>
</gene>
<dbReference type="InterPro" id="IPR025455">
    <property type="entry name" value="DUF4276"/>
</dbReference>
<evidence type="ECO:0000313" key="2">
    <source>
        <dbReference type="Proteomes" id="UP000326951"/>
    </source>
</evidence>
<evidence type="ECO:0008006" key="3">
    <source>
        <dbReference type="Google" id="ProtNLM"/>
    </source>
</evidence>
<evidence type="ECO:0000313" key="1">
    <source>
        <dbReference type="EMBL" id="BBN97895.1"/>
    </source>
</evidence>
<dbReference type="EMBL" id="AP021853">
    <property type="protein sequence ID" value="BBN97895.1"/>
    <property type="molecule type" value="Genomic_DNA"/>
</dbReference>
<sequence>MTTRSLKVLIYGEGPTDIGTVDPSGTWDKGCIVKLIERINSNVQLDFISPPRKEEISHIPIIPIRGRKKFRGHGAIINKLVLYGRKKHFNYDLVIYYGDTDKEAGAKNTRLNAKKESEEAYRQAFEAFDFFQVNGIPVIPLRMLESWLLADPNSFAQAFRRHIQLPNDPEYLWGDKHNPSSNYPKHVLKRVLSQLNQVPSNITFCQIVEHMDLETLKRRCPISFSPFINCAQDKIK</sequence>
<dbReference type="AlphaFoldDB" id="A0A5K7WTQ8"/>
<organism evidence="1 2">
    <name type="scientific">Sporolactobacillus terrae</name>
    <dbReference type="NCBI Taxonomy" id="269673"/>
    <lineage>
        <taxon>Bacteria</taxon>
        <taxon>Bacillati</taxon>
        <taxon>Bacillota</taxon>
        <taxon>Bacilli</taxon>
        <taxon>Bacillales</taxon>
        <taxon>Sporolactobacillaceae</taxon>
        <taxon>Sporolactobacillus</taxon>
    </lineage>
</organism>
<proteinExistence type="predicted"/>
<accession>A0A5K7WTQ8</accession>
<name>A0A5K7WTQ8_9BACL</name>
<dbReference type="Proteomes" id="UP000326951">
    <property type="component" value="Chromosome"/>
</dbReference>
<protein>
    <recommendedName>
        <fullName evidence="3">DUF4276 domain-containing protein</fullName>
    </recommendedName>
</protein>